<accession>A0ACB9IDG8</accession>
<proteinExistence type="predicted"/>
<evidence type="ECO:0000313" key="2">
    <source>
        <dbReference type="Proteomes" id="UP001056120"/>
    </source>
</evidence>
<reference evidence="2" key="1">
    <citation type="journal article" date="2022" name="Mol. Ecol. Resour.">
        <title>The genomes of chicory, endive, great burdock and yacon provide insights into Asteraceae palaeo-polyploidization history and plant inulin production.</title>
        <authorList>
            <person name="Fan W."/>
            <person name="Wang S."/>
            <person name="Wang H."/>
            <person name="Wang A."/>
            <person name="Jiang F."/>
            <person name="Liu H."/>
            <person name="Zhao H."/>
            <person name="Xu D."/>
            <person name="Zhang Y."/>
        </authorList>
    </citation>
    <scope>NUCLEOTIDE SEQUENCE [LARGE SCALE GENOMIC DNA]</scope>
    <source>
        <strain evidence="2">cv. Yunnan</strain>
    </source>
</reference>
<name>A0ACB9IDG8_9ASTR</name>
<reference evidence="1 2" key="2">
    <citation type="journal article" date="2022" name="Mol. Ecol. Resour.">
        <title>The genomes of chicory, endive, great burdock and yacon provide insights into Asteraceae paleo-polyploidization history and plant inulin production.</title>
        <authorList>
            <person name="Fan W."/>
            <person name="Wang S."/>
            <person name="Wang H."/>
            <person name="Wang A."/>
            <person name="Jiang F."/>
            <person name="Liu H."/>
            <person name="Zhao H."/>
            <person name="Xu D."/>
            <person name="Zhang Y."/>
        </authorList>
    </citation>
    <scope>NUCLEOTIDE SEQUENCE [LARGE SCALE GENOMIC DNA]</scope>
    <source>
        <strain evidence="2">cv. Yunnan</strain>
        <tissue evidence="1">Leaves</tissue>
    </source>
</reference>
<organism evidence="1 2">
    <name type="scientific">Smallanthus sonchifolius</name>
    <dbReference type="NCBI Taxonomy" id="185202"/>
    <lineage>
        <taxon>Eukaryota</taxon>
        <taxon>Viridiplantae</taxon>
        <taxon>Streptophyta</taxon>
        <taxon>Embryophyta</taxon>
        <taxon>Tracheophyta</taxon>
        <taxon>Spermatophyta</taxon>
        <taxon>Magnoliopsida</taxon>
        <taxon>eudicotyledons</taxon>
        <taxon>Gunneridae</taxon>
        <taxon>Pentapetalae</taxon>
        <taxon>asterids</taxon>
        <taxon>campanulids</taxon>
        <taxon>Asterales</taxon>
        <taxon>Asteraceae</taxon>
        <taxon>Asteroideae</taxon>
        <taxon>Heliantheae alliance</taxon>
        <taxon>Millerieae</taxon>
        <taxon>Smallanthus</taxon>
    </lineage>
</organism>
<comment type="caution">
    <text evidence="1">The sequence shown here is derived from an EMBL/GenBank/DDBJ whole genome shotgun (WGS) entry which is preliminary data.</text>
</comment>
<keyword evidence="2" id="KW-1185">Reference proteome</keyword>
<dbReference type="Proteomes" id="UP001056120">
    <property type="component" value="Linkage Group LG08"/>
</dbReference>
<protein>
    <submittedName>
        <fullName evidence="1">Uncharacterized protein</fullName>
    </submittedName>
</protein>
<sequence>MQSRTGLIEAIIFEVKDTERIGGNFLKNSSNVLCCNPNLSADRSCTVGTTITGKTVWRNPDGCLPGKMVPLMTFYGFMSLAYLILGLGWFLRFVQFWKDIMQLHYHISAVIALGMCEMAFWYFDYSNLSVTSAIKKTLARLLLLVVAMGYGVVRPTVDVGEASGHVFLTNPSVLKQMRRSIAKLELYFNATDPISELWRIHWIIPAFWSLLAFSLVVVICILWAPSRNPTRYAYAGDTGDDYDEEAISLTTGVKVDGGEVGATMMERKEKKGLGSTDHLIGLTEDLAEDKRE</sequence>
<evidence type="ECO:0000313" key="1">
    <source>
        <dbReference type="EMBL" id="KAI3805821.1"/>
    </source>
</evidence>
<gene>
    <name evidence="1" type="ORF">L1987_21708</name>
</gene>
<dbReference type="EMBL" id="CM042025">
    <property type="protein sequence ID" value="KAI3805821.1"/>
    <property type="molecule type" value="Genomic_DNA"/>
</dbReference>